<dbReference type="RefSeq" id="YP_009321316.1">
    <property type="nucleotide sequence ID" value="NC_031906.1"/>
</dbReference>
<dbReference type="GeneID" id="30306343"/>
<dbReference type="KEGG" id="vg:30306343"/>
<sequence length="38" mass="4492">MIDRWSDDPAVRESILREAAMEILWDSEETLPPELDDF</sequence>
<name>A0A1D8KIR9_9CAUD</name>
<dbReference type="EMBL" id="KU686199">
    <property type="protein sequence ID" value="AOV59036.1"/>
    <property type="molecule type" value="Genomic_DNA"/>
</dbReference>
<keyword evidence="4" id="KW-1185">Reference proteome</keyword>
<evidence type="ECO:0000313" key="2">
    <source>
        <dbReference type="EMBL" id="AOV58797.1"/>
    </source>
</evidence>
<dbReference type="OrthoDB" id="41036at10239"/>
<evidence type="ECO:0000313" key="6">
    <source>
        <dbReference type="Proteomes" id="UP000240920"/>
    </source>
</evidence>
<proteinExistence type="predicted"/>
<dbReference type="Proteomes" id="UP000240920">
    <property type="component" value="Segment"/>
</dbReference>
<dbReference type="Proteomes" id="UP000240804">
    <property type="component" value="Segment"/>
</dbReference>
<accession>A0A1D8KIR9</accession>
<dbReference type="EMBL" id="KU686197">
    <property type="protein sequence ID" value="AOV58558.1"/>
    <property type="molecule type" value="Genomic_DNA"/>
</dbReference>
<gene>
    <name evidence="3" type="ORF">C421010_053</name>
    <name evidence="1" type="ORF">S250808_053</name>
    <name evidence="2" type="ORF">T040910_053</name>
</gene>
<evidence type="ECO:0000313" key="3">
    <source>
        <dbReference type="EMBL" id="AOV59036.1"/>
    </source>
</evidence>
<protein>
    <submittedName>
        <fullName evidence="1">Uncharacterized protein</fullName>
    </submittedName>
</protein>
<evidence type="ECO:0000313" key="4">
    <source>
        <dbReference type="Proteomes" id="UP000204537"/>
    </source>
</evidence>
<organism evidence="1 6">
    <name type="scientific">Synechococcus phage S-CAM3</name>
    <dbReference type="NCBI Taxonomy" id="1883366"/>
    <lineage>
        <taxon>Viruses</taxon>
        <taxon>Duplodnaviria</taxon>
        <taxon>Heunggongvirae</taxon>
        <taxon>Uroviricota</taxon>
        <taxon>Caudoviricetes</taxon>
        <taxon>Pantevenvirales</taxon>
        <taxon>Kyanoviridae</taxon>
        <taxon>Charybdisvirus</taxon>
        <taxon>Charybdisvirus scam3</taxon>
    </lineage>
</organism>
<dbReference type="EMBL" id="KU686198">
    <property type="protein sequence ID" value="AOV58797.1"/>
    <property type="molecule type" value="Genomic_DNA"/>
</dbReference>
<evidence type="ECO:0000313" key="1">
    <source>
        <dbReference type="EMBL" id="AOV58558.1"/>
    </source>
</evidence>
<dbReference type="Proteomes" id="UP000204537">
    <property type="component" value="Segment"/>
</dbReference>
<reference evidence="4 5" key="1">
    <citation type="journal article" date="2016" name="Virology">
        <title>The genomic content and context of auxiliary metabolic genes in marine cyanomyoviruses.</title>
        <authorList>
            <person name="Crummett L.T."/>
            <person name="Puxty R.J."/>
            <person name="Weihe C."/>
            <person name="Marston M.F."/>
            <person name="Martiny J.B."/>
        </authorList>
    </citation>
    <scope>NUCLEOTIDE SEQUENCE [LARGE SCALE GENOMIC DNA]</scope>
    <source>
        <strain evidence="1">0808SB25</strain>
        <strain evidence="2">0910TB04</strain>
        <strain evidence="3">1010CC42</strain>
    </source>
</reference>
<evidence type="ECO:0000313" key="5">
    <source>
        <dbReference type="Proteomes" id="UP000240804"/>
    </source>
</evidence>